<accession>A0ABV9SKF2</accession>
<name>A0ABV9SKF2_9ACTN</name>
<dbReference type="EMBL" id="JBHSIY010000006">
    <property type="protein sequence ID" value="MFC4866364.1"/>
    <property type="molecule type" value="Genomic_DNA"/>
</dbReference>
<comment type="caution">
    <text evidence="1">The sequence shown here is derived from an EMBL/GenBank/DDBJ whole genome shotgun (WGS) entry which is preliminary data.</text>
</comment>
<proteinExistence type="predicted"/>
<evidence type="ECO:0000313" key="1">
    <source>
        <dbReference type="EMBL" id="MFC4866364.1"/>
    </source>
</evidence>
<sequence length="188" mass="20645">MSHTAVTVSHADLFQRDRTYHELRILLLVDAVAHAHPEPGAIDGLTKLAKLDFLVRYPMLASRVIDGLSAGDVLLHADSPDARGAESPMIRYRYGPWDDRYYPVIGALLSRGLIIRGGRTRGRIALRPTERGRAIATASASSAQWNDVADRCALIARHVGKLTGTRLAGMIQEKLPEIGRSAFREAIQ</sequence>
<reference evidence="2" key="1">
    <citation type="journal article" date="2019" name="Int. J. Syst. Evol. Microbiol.">
        <title>The Global Catalogue of Microorganisms (GCM) 10K type strain sequencing project: providing services to taxonomists for standard genome sequencing and annotation.</title>
        <authorList>
            <consortium name="The Broad Institute Genomics Platform"/>
            <consortium name="The Broad Institute Genome Sequencing Center for Infectious Disease"/>
            <person name="Wu L."/>
            <person name="Ma J."/>
        </authorList>
    </citation>
    <scope>NUCLEOTIDE SEQUENCE [LARGE SCALE GENOMIC DNA]</scope>
    <source>
        <strain evidence="2">CGMCC 4.7304</strain>
    </source>
</reference>
<keyword evidence="2" id="KW-1185">Reference proteome</keyword>
<dbReference type="RefSeq" id="WP_344139990.1">
    <property type="nucleotide sequence ID" value="NZ_BAAAQI010000001.1"/>
</dbReference>
<dbReference type="Proteomes" id="UP001595858">
    <property type="component" value="Unassembled WGS sequence"/>
</dbReference>
<protein>
    <recommendedName>
        <fullName evidence="3">HTH marR-type domain-containing protein</fullName>
    </recommendedName>
</protein>
<gene>
    <name evidence="1" type="ORF">ACFPCZ_06950</name>
</gene>
<evidence type="ECO:0000313" key="2">
    <source>
        <dbReference type="Proteomes" id="UP001595858"/>
    </source>
</evidence>
<organism evidence="1 2">
    <name type="scientific">Streptomonospora arabica</name>
    <dbReference type="NCBI Taxonomy" id="412417"/>
    <lineage>
        <taxon>Bacteria</taxon>
        <taxon>Bacillati</taxon>
        <taxon>Actinomycetota</taxon>
        <taxon>Actinomycetes</taxon>
        <taxon>Streptosporangiales</taxon>
        <taxon>Nocardiopsidaceae</taxon>
        <taxon>Streptomonospora</taxon>
    </lineage>
</organism>
<evidence type="ECO:0008006" key="3">
    <source>
        <dbReference type="Google" id="ProtNLM"/>
    </source>
</evidence>